<dbReference type="Proteomes" id="UP000235728">
    <property type="component" value="Unassembled WGS sequence"/>
</dbReference>
<dbReference type="AlphaFoldDB" id="A0A2N6NSI2"/>
<evidence type="ECO:0000256" key="1">
    <source>
        <dbReference type="SAM" id="SignalP"/>
    </source>
</evidence>
<feature type="signal peptide" evidence="1">
    <location>
        <begin position="1"/>
        <end position="20"/>
    </location>
</feature>
<feature type="domain" description="SMP-30/Gluconolactonase/LRE-like region" evidence="2">
    <location>
        <begin position="231"/>
        <end position="352"/>
    </location>
</feature>
<protein>
    <recommendedName>
        <fullName evidence="2">SMP-30/Gluconolactonase/LRE-like region domain-containing protein</fullName>
    </recommendedName>
</protein>
<dbReference type="Gene3D" id="2.120.10.30">
    <property type="entry name" value="TolB, C-terminal domain"/>
    <property type="match status" value="1"/>
</dbReference>
<dbReference type="Pfam" id="PF08450">
    <property type="entry name" value="SGL"/>
    <property type="match status" value="1"/>
</dbReference>
<dbReference type="SUPFAM" id="SSF63829">
    <property type="entry name" value="Calcium-dependent phosphotriesterase"/>
    <property type="match status" value="1"/>
</dbReference>
<accession>A0A2N6NSI2</accession>
<keyword evidence="1" id="KW-0732">Signal</keyword>
<dbReference type="OMA" id="GVWRWDP"/>
<dbReference type="EMBL" id="MRVG01000004">
    <property type="protein sequence ID" value="PMB70237.1"/>
    <property type="molecule type" value="Genomic_DNA"/>
</dbReference>
<organism evidence="3 4">
    <name type="scientific">Beauveria bassiana</name>
    <name type="common">White muscardine disease fungus</name>
    <name type="synonym">Tritirachium shiotae</name>
    <dbReference type="NCBI Taxonomy" id="176275"/>
    <lineage>
        <taxon>Eukaryota</taxon>
        <taxon>Fungi</taxon>
        <taxon>Dikarya</taxon>
        <taxon>Ascomycota</taxon>
        <taxon>Pezizomycotina</taxon>
        <taxon>Sordariomycetes</taxon>
        <taxon>Hypocreomycetidae</taxon>
        <taxon>Hypocreales</taxon>
        <taxon>Cordycipitaceae</taxon>
        <taxon>Beauveria</taxon>
    </lineage>
</organism>
<reference evidence="3 4" key="1">
    <citation type="journal article" date="2016" name="Appl. Microbiol. Biotechnol.">
        <title>Characterization of T-DNA insertion mutants with decreased virulence in the entomopathogenic fungus Beauveria bassiana JEF-007.</title>
        <authorList>
            <person name="Kim S."/>
            <person name="Lee S.J."/>
            <person name="Nai Y.S."/>
            <person name="Yu J.S."/>
            <person name="Lee M.R."/>
            <person name="Yang Y.T."/>
            <person name="Kim J.S."/>
        </authorList>
    </citation>
    <scope>NUCLEOTIDE SEQUENCE [LARGE SCALE GENOMIC DNA]</scope>
    <source>
        <strain evidence="3 4">JEF-007</strain>
    </source>
</reference>
<comment type="caution">
    <text evidence="3">The sequence shown here is derived from an EMBL/GenBank/DDBJ whole genome shotgun (WGS) entry which is preliminary data.</text>
</comment>
<proteinExistence type="predicted"/>
<sequence>MIWNIILCWPVVLLARQGSATPQNHTIVSIPNEYTYLLPAPFEGNLFHSFVNSTNTSDPSINALFHSAKTAPFISFDEEFLGMLGPEPVAELIEERQANFAGEAGVWLKERNEVWFTTWINDGPTQVEILDLADKTVRSLNSSRPLQNPNGGVYHDGLVYFSCLRDDSRKWPGGVVSVNPETGEVKSVLNSYFGLKFDNVDDLAWVTQPETNHSYLFITILPFADGATTTNRLPQGVWRWDPQTEILAPAISRTDIPVANGIRPSKDQKTLWVTDFGGEERSRVWGLPAQVGSPAIYRFDLDNDMWPVNKRIFGASRMQAPDGIRVDDEGRVWTGEGEGVVVRNPHGKVIGIFNSQFFTRDPVNVAIVQFCLAGDTLVILGENKLWTVKLTETIAST</sequence>
<gene>
    <name evidence="3" type="ORF">BM221_004888</name>
</gene>
<evidence type="ECO:0000259" key="2">
    <source>
        <dbReference type="Pfam" id="PF08450"/>
    </source>
</evidence>
<feature type="chain" id="PRO_5014607389" description="SMP-30/Gluconolactonase/LRE-like region domain-containing protein" evidence="1">
    <location>
        <begin position="21"/>
        <end position="397"/>
    </location>
</feature>
<dbReference type="InterPro" id="IPR013658">
    <property type="entry name" value="SGL"/>
</dbReference>
<dbReference type="PANTHER" id="PTHR47064">
    <property type="entry name" value="PUTATIVE (AFU_ORTHOLOGUE AFUA_1G08990)-RELATED"/>
    <property type="match status" value="1"/>
</dbReference>
<name>A0A2N6NSI2_BEABA</name>
<evidence type="ECO:0000313" key="3">
    <source>
        <dbReference type="EMBL" id="PMB70237.1"/>
    </source>
</evidence>
<evidence type="ECO:0000313" key="4">
    <source>
        <dbReference type="Proteomes" id="UP000235728"/>
    </source>
</evidence>
<dbReference type="InterPro" id="IPR011042">
    <property type="entry name" value="6-blade_b-propeller_TolB-like"/>
</dbReference>
<dbReference type="InterPro" id="IPR052988">
    <property type="entry name" value="Oryzine_lactonohydrolase"/>
</dbReference>
<dbReference type="PANTHER" id="PTHR47064:SF2">
    <property type="entry name" value="SMP-30_GLUCONOLACTONASE_LRE-LIKE REGION DOMAIN-CONTAINING PROTEIN-RELATED"/>
    <property type="match status" value="1"/>
</dbReference>